<dbReference type="KEGG" id="bsto:C0V70_05060"/>
<evidence type="ECO:0000313" key="6">
    <source>
        <dbReference type="EMBL" id="AUN97489.1"/>
    </source>
</evidence>
<comment type="subcellular location">
    <subcellularLocation>
        <location evidence="1">Cell membrane</location>
        <topology evidence="1">Multi-pass membrane protein</topology>
    </subcellularLocation>
</comment>
<dbReference type="InterPro" id="IPR050367">
    <property type="entry name" value="APC_superfamily"/>
</dbReference>
<accession>A0A2K9NPQ4</accession>
<keyword evidence="7" id="KW-1185">Reference proteome</keyword>
<evidence type="ECO:0000313" key="7">
    <source>
        <dbReference type="Proteomes" id="UP000235584"/>
    </source>
</evidence>
<evidence type="ECO:0000256" key="5">
    <source>
        <dbReference type="ARBA" id="ARBA00023136"/>
    </source>
</evidence>
<dbReference type="Pfam" id="PF13520">
    <property type="entry name" value="AA_permease_2"/>
    <property type="match status" value="1"/>
</dbReference>
<dbReference type="InterPro" id="IPR002293">
    <property type="entry name" value="AA/rel_permease1"/>
</dbReference>
<organism evidence="6 7">
    <name type="scientific">Bacteriovorax stolpii</name>
    <name type="common">Bdellovibrio stolpii</name>
    <dbReference type="NCBI Taxonomy" id="960"/>
    <lineage>
        <taxon>Bacteria</taxon>
        <taxon>Pseudomonadati</taxon>
        <taxon>Bdellovibrionota</taxon>
        <taxon>Bacteriovoracia</taxon>
        <taxon>Bacteriovoracales</taxon>
        <taxon>Bacteriovoracaceae</taxon>
        <taxon>Bacteriovorax</taxon>
    </lineage>
</organism>
<evidence type="ECO:0000256" key="1">
    <source>
        <dbReference type="ARBA" id="ARBA00004651"/>
    </source>
</evidence>
<keyword evidence="3" id="KW-0812">Transmembrane</keyword>
<sequence length="424" mass="45855">MQSGSHLTKNLNVVSLSIFGIGIIIGAGVYAVLGTAAGVAGDSLWLSFLFAAAVAVLTAFSYCELASMYPFAGAEYIYLKRAFPKLKLPSFLLGFILFLAGAASAATVSHAFSGYLKNFLDTPETFTSYGLLIAVTLINLMGIHTSSRINLIFTAIEVAGLLAVIWFGFFHEPKRQMDFVFTAKTFTVSSLVFFVYLGFENIVNLAEDTKEAEKNVPRAIIWSLVITTILYVAVAVAALRLASPEVLSSSDSPLADAIKNVAPRWVNVLSAIALFSTANTALIGLLSISRMIYGIANEGDLPKLLTKTTRESKTPVYSILVSSFVAAIFLLLGELEILARVSSFAALCGFFIVNSLLIGIRYKKQAIKAKFKSPLSIGRFPSLAFIGALSVIALCTQFEFKIYLITFCMLALGALVYFLTKRFS</sequence>
<dbReference type="PANTHER" id="PTHR42770">
    <property type="entry name" value="AMINO ACID TRANSPORTER-RELATED"/>
    <property type="match status" value="1"/>
</dbReference>
<dbReference type="GO" id="GO:0005886">
    <property type="term" value="C:plasma membrane"/>
    <property type="evidence" value="ECO:0007669"/>
    <property type="project" value="UniProtKB-SubCell"/>
</dbReference>
<evidence type="ECO:0000256" key="2">
    <source>
        <dbReference type="ARBA" id="ARBA00022475"/>
    </source>
</evidence>
<dbReference type="PANTHER" id="PTHR42770:SF11">
    <property type="entry name" value="INNER MEMBRANE TRANSPORT PROTEIN YBAT"/>
    <property type="match status" value="1"/>
</dbReference>
<dbReference type="AlphaFoldDB" id="A0A2K9NPQ4"/>
<dbReference type="PIRSF" id="PIRSF006060">
    <property type="entry name" value="AA_transporter"/>
    <property type="match status" value="1"/>
</dbReference>
<dbReference type="GO" id="GO:0022857">
    <property type="term" value="F:transmembrane transporter activity"/>
    <property type="evidence" value="ECO:0007669"/>
    <property type="project" value="InterPro"/>
</dbReference>
<evidence type="ECO:0000256" key="3">
    <source>
        <dbReference type="ARBA" id="ARBA00022692"/>
    </source>
</evidence>
<dbReference type="Gene3D" id="1.20.1740.10">
    <property type="entry name" value="Amino acid/polyamine transporter I"/>
    <property type="match status" value="1"/>
</dbReference>
<proteinExistence type="predicted"/>
<keyword evidence="5" id="KW-0472">Membrane</keyword>
<gene>
    <name evidence="6" type="ORF">C0V70_05060</name>
</gene>
<keyword evidence="2" id="KW-1003">Cell membrane</keyword>
<name>A0A2K9NPQ4_BACTC</name>
<dbReference type="Proteomes" id="UP000235584">
    <property type="component" value="Chromosome"/>
</dbReference>
<reference evidence="6 7" key="1">
    <citation type="submission" date="2018-01" db="EMBL/GenBank/DDBJ databases">
        <title>Complete genome sequence of Bacteriovorax stolpii DSM12778.</title>
        <authorList>
            <person name="Tang B."/>
            <person name="Chang J."/>
        </authorList>
    </citation>
    <scope>NUCLEOTIDE SEQUENCE [LARGE SCALE GENOMIC DNA]</scope>
    <source>
        <strain evidence="6 7">DSM 12778</strain>
    </source>
</reference>
<dbReference type="EMBL" id="CP025704">
    <property type="protein sequence ID" value="AUN97489.1"/>
    <property type="molecule type" value="Genomic_DNA"/>
</dbReference>
<dbReference type="OrthoDB" id="5298909at2"/>
<evidence type="ECO:0000256" key="4">
    <source>
        <dbReference type="ARBA" id="ARBA00022989"/>
    </source>
</evidence>
<protein>
    <submittedName>
        <fullName evidence="6">Amino acid transporter</fullName>
    </submittedName>
</protein>
<keyword evidence="4" id="KW-1133">Transmembrane helix</keyword>
<dbReference type="RefSeq" id="WP_102242784.1">
    <property type="nucleotide sequence ID" value="NZ_CP025704.1"/>
</dbReference>